<dbReference type="RefSeq" id="WP_307855737.1">
    <property type="nucleotide sequence ID" value="NZ_JAGINW010000001.1"/>
</dbReference>
<evidence type="ECO:0000313" key="2">
    <source>
        <dbReference type="EMBL" id="MBP2331024.1"/>
    </source>
</evidence>
<dbReference type="Proteomes" id="UP001519332">
    <property type="component" value="Unassembled WGS sequence"/>
</dbReference>
<sequence length="333" mass="37116">MAANQPVLWQRWLTHAVIDEFNRIEEIKGQRIANVLTAAKPRREVVAKALAGCEPGTWIAVDALFTRMRRARLNPAIARNERAPWKLYLVDAEYGSLGYLGFHEWEILEGRYTLAVLFEYAATLGLVDVCYVRPAGERDDFRDNWGSDELDSLSRYDGLQSIRLNALGSYALGLTGTYEPATVDSQPLKVLPNLDIVATEHLTAADRLQLSAWAEHTSDHVWTVSASKLHTGLDAGRDLTEFVTFLTERSAHELPNTLTTLVEDVTRRAGQLRDLGRARVIECADPAVAALIARDRGLRSLCSLVGDRHLAVSEEHELKFRKALVKLGYVLGS</sequence>
<dbReference type="Pfam" id="PF13625">
    <property type="entry name" value="Helicase_C_3"/>
    <property type="match status" value="1"/>
</dbReference>
<organism evidence="2 3">
    <name type="scientific">Kibdelosporangium banguiense</name>
    <dbReference type="NCBI Taxonomy" id="1365924"/>
    <lineage>
        <taxon>Bacteria</taxon>
        <taxon>Bacillati</taxon>
        <taxon>Actinomycetota</taxon>
        <taxon>Actinomycetes</taxon>
        <taxon>Pseudonocardiales</taxon>
        <taxon>Pseudonocardiaceae</taxon>
        <taxon>Kibdelosporangium</taxon>
    </lineage>
</organism>
<feature type="domain" description="Helicase XPB/Ssl2 N-terminal" evidence="1">
    <location>
        <begin position="190"/>
        <end position="301"/>
    </location>
</feature>
<proteinExistence type="predicted"/>
<dbReference type="EMBL" id="JAGINW010000001">
    <property type="protein sequence ID" value="MBP2331024.1"/>
    <property type="molecule type" value="Genomic_DNA"/>
</dbReference>
<evidence type="ECO:0000313" key="3">
    <source>
        <dbReference type="Proteomes" id="UP001519332"/>
    </source>
</evidence>
<protein>
    <recommendedName>
        <fullName evidence="1">Helicase XPB/Ssl2 N-terminal domain-containing protein</fullName>
    </recommendedName>
</protein>
<gene>
    <name evidence="2" type="ORF">JOF56_011409</name>
</gene>
<accession>A0ABS4U2X8</accession>
<reference evidence="2 3" key="1">
    <citation type="submission" date="2021-03" db="EMBL/GenBank/DDBJ databases">
        <title>Sequencing the genomes of 1000 actinobacteria strains.</title>
        <authorList>
            <person name="Klenk H.-P."/>
        </authorList>
    </citation>
    <scope>NUCLEOTIDE SEQUENCE [LARGE SCALE GENOMIC DNA]</scope>
    <source>
        <strain evidence="2 3">DSM 46670</strain>
    </source>
</reference>
<comment type="caution">
    <text evidence="2">The sequence shown here is derived from an EMBL/GenBank/DDBJ whole genome shotgun (WGS) entry which is preliminary data.</text>
</comment>
<dbReference type="InterPro" id="IPR032830">
    <property type="entry name" value="XPB/Ssl2_N"/>
</dbReference>
<evidence type="ECO:0000259" key="1">
    <source>
        <dbReference type="Pfam" id="PF13625"/>
    </source>
</evidence>
<keyword evidence="3" id="KW-1185">Reference proteome</keyword>
<name>A0ABS4U2X8_9PSEU</name>